<accession>A0AAQ3RBP8</accession>
<organism evidence="1 2">
    <name type="scientific">Acrodontium crateriforme</name>
    <dbReference type="NCBI Taxonomy" id="150365"/>
    <lineage>
        <taxon>Eukaryota</taxon>
        <taxon>Fungi</taxon>
        <taxon>Dikarya</taxon>
        <taxon>Ascomycota</taxon>
        <taxon>Pezizomycotina</taxon>
        <taxon>Dothideomycetes</taxon>
        <taxon>Dothideomycetidae</taxon>
        <taxon>Mycosphaerellales</taxon>
        <taxon>Teratosphaeriaceae</taxon>
        <taxon>Acrodontium</taxon>
    </lineage>
</organism>
<dbReference type="Proteomes" id="UP001303373">
    <property type="component" value="Chromosome 4"/>
</dbReference>
<proteinExistence type="predicted"/>
<keyword evidence="2" id="KW-1185">Reference proteome</keyword>
<name>A0AAQ3RBP8_9PEZI</name>
<gene>
    <name evidence="1" type="ORF">R9X50_00324500</name>
</gene>
<evidence type="ECO:0000313" key="2">
    <source>
        <dbReference type="Proteomes" id="UP001303373"/>
    </source>
</evidence>
<sequence>MWKFIVRAFRLLFLLSLPITLPAIINGLYGGIAFSFWRTGHIERNLDCLDLELGLDSSLNSFSVPGARTFLNFEDEQDTIYHVPQLHTRNWADTLNFVLPKEHRFSHQVAGVDVGIDAFASFNGLMRDISRHPSEPDETWVYISGLSTPGIDAWLSEWDKAFDRLVQFSYNTQEQLNQSRLAFVDCDSTGFLCGVWGVRSPALIHMKVLAGAPSRVDLNPDLTYDIDLKYLRSVSIRVIELPLESSISTGLSKNTFPGHFEQLLAVIGGENFWEQYETWDDSEQLMKLYDGYVRKLTERRGTLRYYLSKYERWTIYQVTEPIGIQERMAQVQTTFFLFATLATELVRLPIVITKAYVDAWTDHLIG</sequence>
<reference evidence="1 2" key="1">
    <citation type="submission" date="2023-11" db="EMBL/GenBank/DDBJ databases">
        <title>An acidophilic fungus is an integral part of prey digestion in a carnivorous sundew plant.</title>
        <authorList>
            <person name="Tsai I.J."/>
        </authorList>
    </citation>
    <scope>NUCLEOTIDE SEQUENCE [LARGE SCALE GENOMIC DNA]</scope>
    <source>
        <strain evidence="1">169a</strain>
    </source>
</reference>
<evidence type="ECO:0000313" key="1">
    <source>
        <dbReference type="EMBL" id="WPH00418.1"/>
    </source>
</evidence>
<dbReference type="AlphaFoldDB" id="A0AAQ3RBP8"/>
<protein>
    <submittedName>
        <fullName evidence="1">Uncharacterized protein</fullName>
    </submittedName>
</protein>
<dbReference type="EMBL" id="CP138583">
    <property type="protein sequence ID" value="WPH00418.1"/>
    <property type="molecule type" value="Genomic_DNA"/>
</dbReference>